<evidence type="ECO:0000256" key="1">
    <source>
        <dbReference type="ARBA" id="ARBA00004236"/>
    </source>
</evidence>
<evidence type="ECO:0000259" key="9">
    <source>
        <dbReference type="PROSITE" id="PS50885"/>
    </source>
</evidence>
<evidence type="ECO:0000256" key="6">
    <source>
        <dbReference type="PROSITE-ProRule" id="PRU00284"/>
    </source>
</evidence>
<name>A0A0V8GJ00_9BACL</name>
<protein>
    <submittedName>
        <fullName evidence="10">Chemotaxis protein</fullName>
    </submittedName>
</protein>
<reference evidence="10 11" key="1">
    <citation type="journal article" date="2015" name="Int. J. Syst. Evol. Microbiol.">
        <title>Exiguobacterium enclense sp. nov., isolated from sediment.</title>
        <authorList>
            <person name="Dastager S.G."/>
            <person name="Mawlankar R."/>
            <person name="Sonalkar V.V."/>
            <person name="Thorat M.N."/>
            <person name="Mual P."/>
            <person name="Verma A."/>
            <person name="Krishnamurthi S."/>
            <person name="Tang S.K."/>
            <person name="Li W.J."/>
        </authorList>
    </citation>
    <scope>NUCLEOTIDE SEQUENCE [LARGE SCALE GENOMIC DNA]</scope>
    <source>
        <strain evidence="10 11">NIO-1109</strain>
    </source>
</reference>
<keyword evidence="3 7" id="KW-0472">Membrane</keyword>
<dbReference type="InterPro" id="IPR003660">
    <property type="entry name" value="HAMP_dom"/>
</dbReference>
<dbReference type="Pfam" id="PF00015">
    <property type="entry name" value="MCPsignal"/>
    <property type="match status" value="1"/>
</dbReference>
<dbReference type="SUPFAM" id="SSF58104">
    <property type="entry name" value="Methyl-accepting chemotaxis protein (MCP) signaling domain"/>
    <property type="match status" value="1"/>
</dbReference>
<feature type="transmembrane region" description="Helical" evidence="7">
    <location>
        <begin position="12"/>
        <end position="34"/>
    </location>
</feature>
<evidence type="ECO:0000313" key="10">
    <source>
        <dbReference type="EMBL" id="KSU50113.1"/>
    </source>
</evidence>
<dbReference type="PANTHER" id="PTHR32089">
    <property type="entry name" value="METHYL-ACCEPTING CHEMOTAXIS PROTEIN MCPB"/>
    <property type="match status" value="1"/>
</dbReference>
<dbReference type="SMART" id="SM00304">
    <property type="entry name" value="HAMP"/>
    <property type="match status" value="1"/>
</dbReference>
<evidence type="ECO:0000313" key="11">
    <source>
        <dbReference type="Proteomes" id="UP000053797"/>
    </source>
</evidence>
<dbReference type="CDD" id="cd06225">
    <property type="entry name" value="HAMP"/>
    <property type="match status" value="1"/>
</dbReference>
<keyword evidence="7" id="KW-0812">Transmembrane</keyword>
<feature type="transmembrane region" description="Helical" evidence="7">
    <location>
        <begin position="46"/>
        <end position="68"/>
    </location>
</feature>
<accession>A0A0V8GJ00</accession>
<comment type="similarity">
    <text evidence="5">Belongs to the methyl-accepting chemotaxis (MCP) protein family.</text>
</comment>
<dbReference type="PROSITE" id="PS50885">
    <property type="entry name" value="HAMP"/>
    <property type="match status" value="1"/>
</dbReference>
<evidence type="ECO:0000256" key="7">
    <source>
        <dbReference type="SAM" id="Phobius"/>
    </source>
</evidence>
<evidence type="ECO:0000256" key="5">
    <source>
        <dbReference type="ARBA" id="ARBA00029447"/>
    </source>
</evidence>
<dbReference type="SMART" id="SM00283">
    <property type="entry name" value="MA"/>
    <property type="match status" value="1"/>
</dbReference>
<evidence type="ECO:0000259" key="8">
    <source>
        <dbReference type="PROSITE" id="PS50111"/>
    </source>
</evidence>
<gene>
    <name evidence="10" type="ORF">AS033_01695</name>
</gene>
<comment type="subcellular location">
    <subcellularLocation>
        <location evidence="1">Cell membrane</location>
    </subcellularLocation>
</comment>
<sequence>MKRFRRNLKLRLFFWVLVISAVTSGISAQLVLYLHRGLDVADTNAIWVGAGIGLLLSLIGTTLTQLILRQPIKAIEKATETAREVANGNFDVDFEEAKRGDEVDQLMHELEVMVLHIRKQATQMGSSSDKLTASAQEIAAAVQEGNASGESIRSAMAELSAKMNENVDQAYLSMDALGAVKRTMDEVAAEMNEALKSATVMQTEAQNGKTLATDSVEAMHMISKKMEQSATLNGRLTDMTGEISRITDVISDISAQTNLLSLNASIEAARAGEAGRGFAVVAAEVKKLAEQTATSAKEITDLISGVKRLVNDTANAMTDVQNEVATGVGLVEQAGSSFEEIHHSTEHVYSRVKSVDQLVVKSDQEIDQVGLTTANILAMVEEASKHAEQVLQASSHQAASLGEVNGAMEELVAVAEQLQEETGATRL</sequence>
<keyword evidence="2" id="KW-1003">Cell membrane</keyword>
<dbReference type="GO" id="GO:0005886">
    <property type="term" value="C:plasma membrane"/>
    <property type="evidence" value="ECO:0007669"/>
    <property type="project" value="UniProtKB-SubCell"/>
</dbReference>
<organism evidence="10 11">
    <name type="scientific">Exiguobacterium indicum</name>
    <dbReference type="NCBI Taxonomy" id="296995"/>
    <lineage>
        <taxon>Bacteria</taxon>
        <taxon>Bacillati</taxon>
        <taxon>Bacillota</taxon>
        <taxon>Bacilli</taxon>
        <taxon>Bacillales</taxon>
        <taxon>Bacillales Family XII. Incertae Sedis</taxon>
        <taxon>Exiguobacterium</taxon>
    </lineage>
</organism>
<proteinExistence type="inferred from homology"/>
<feature type="domain" description="HAMP" evidence="9">
    <location>
        <begin position="72"/>
        <end position="122"/>
    </location>
</feature>
<dbReference type="EMBL" id="LNQL01000001">
    <property type="protein sequence ID" value="KSU50113.1"/>
    <property type="molecule type" value="Genomic_DNA"/>
</dbReference>
<keyword evidence="7" id="KW-1133">Transmembrane helix</keyword>
<dbReference type="Proteomes" id="UP000053797">
    <property type="component" value="Unassembled WGS sequence"/>
</dbReference>
<dbReference type="PROSITE" id="PS50111">
    <property type="entry name" value="CHEMOTAXIS_TRANSDUC_2"/>
    <property type="match status" value="1"/>
</dbReference>
<keyword evidence="4 6" id="KW-0807">Transducer</keyword>
<dbReference type="GO" id="GO:0007165">
    <property type="term" value="P:signal transduction"/>
    <property type="evidence" value="ECO:0007669"/>
    <property type="project" value="UniProtKB-KW"/>
</dbReference>
<dbReference type="Gene3D" id="6.10.340.10">
    <property type="match status" value="1"/>
</dbReference>
<comment type="caution">
    <text evidence="10">The sequence shown here is derived from an EMBL/GenBank/DDBJ whole genome shotgun (WGS) entry which is preliminary data.</text>
</comment>
<dbReference type="Gene3D" id="1.10.287.950">
    <property type="entry name" value="Methyl-accepting chemotaxis protein"/>
    <property type="match status" value="1"/>
</dbReference>
<dbReference type="PANTHER" id="PTHR32089:SF112">
    <property type="entry name" value="LYSOZYME-LIKE PROTEIN-RELATED"/>
    <property type="match status" value="1"/>
</dbReference>
<feature type="domain" description="Methyl-accepting transducer" evidence="8">
    <location>
        <begin position="141"/>
        <end position="391"/>
    </location>
</feature>
<evidence type="ECO:0000256" key="3">
    <source>
        <dbReference type="ARBA" id="ARBA00023136"/>
    </source>
</evidence>
<dbReference type="OrthoDB" id="2489132at2"/>
<evidence type="ECO:0000256" key="4">
    <source>
        <dbReference type="ARBA" id="ARBA00023224"/>
    </source>
</evidence>
<evidence type="ECO:0000256" key="2">
    <source>
        <dbReference type="ARBA" id="ARBA00022475"/>
    </source>
</evidence>
<dbReference type="InterPro" id="IPR004089">
    <property type="entry name" value="MCPsignal_dom"/>
</dbReference>
<dbReference type="AlphaFoldDB" id="A0A0V8GJ00"/>
<dbReference type="Pfam" id="PF00672">
    <property type="entry name" value="HAMP"/>
    <property type="match status" value="1"/>
</dbReference>